<organism evidence="1 2">
    <name type="scientific">Coemansia nantahalensis</name>
    <dbReference type="NCBI Taxonomy" id="2789366"/>
    <lineage>
        <taxon>Eukaryota</taxon>
        <taxon>Fungi</taxon>
        <taxon>Fungi incertae sedis</taxon>
        <taxon>Zoopagomycota</taxon>
        <taxon>Kickxellomycotina</taxon>
        <taxon>Kickxellomycetes</taxon>
        <taxon>Kickxellales</taxon>
        <taxon>Kickxellaceae</taxon>
        <taxon>Coemansia</taxon>
    </lineage>
</organism>
<dbReference type="EMBL" id="JANBUJ010002948">
    <property type="protein sequence ID" value="KAJ2762532.1"/>
    <property type="molecule type" value="Genomic_DNA"/>
</dbReference>
<feature type="non-terminal residue" evidence="1">
    <location>
        <position position="384"/>
    </location>
</feature>
<feature type="non-terminal residue" evidence="1">
    <location>
        <position position="1"/>
    </location>
</feature>
<proteinExistence type="predicted"/>
<name>A0ACC1JLR0_9FUNG</name>
<reference evidence="1" key="1">
    <citation type="submission" date="2022-07" db="EMBL/GenBank/DDBJ databases">
        <title>Phylogenomic reconstructions and comparative analyses of Kickxellomycotina fungi.</title>
        <authorList>
            <person name="Reynolds N.K."/>
            <person name="Stajich J.E."/>
            <person name="Barry K."/>
            <person name="Grigoriev I.V."/>
            <person name="Crous P."/>
            <person name="Smith M.E."/>
        </authorList>
    </citation>
    <scope>NUCLEOTIDE SEQUENCE</scope>
    <source>
        <strain evidence="1">CBS 109366</strain>
    </source>
</reference>
<sequence>NCTVSIGSTAQLPLPSPSAVAIVVWDEAVAAGCFSFAQVAQRLVAATPPANTTIRAAVFGSAVGRRDARFGSPIVEPYDDLQAAVAGLLVMMTAAPDARALAATPPGALLYLRSEPGPWNSLVYSAGFKVHRYLFVAVPVLLIIYSLWEIGLMLCTLTVWNWRMLIYISVIAYLVLFTLLQPYSMNSRAATMAIHVSWIAGYLCLSLFIVAWSAMVRKIHGDGIALRYHQIAHYCIAAVVALTLLVKLWAFAAQSYRLYTITTDVATYGIPAMLGTQTALLGMVVWSFLRCAFTIAISNHMRSVLKNMAALCVISLSGCLCMVVQGLLLATPASFRTGGYHAVSVLYHLGQCLLCIATLGVLWVKDHAKRTRPLLGQLEFRADG</sequence>
<gene>
    <name evidence="1" type="ORF">IWQ57_005778</name>
</gene>
<accession>A0ACC1JLR0</accession>
<evidence type="ECO:0000313" key="2">
    <source>
        <dbReference type="Proteomes" id="UP001140234"/>
    </source>
</evidence>
<comment type="caution">
    <text evidence="1">The sequence shown here is derived from an EMBL/GenBank/DDBJ whole genome shotgun (WGS) entry which is preliminary data.</text>
</comment>
<dbReference type="Proteomes" id="UP001140234">
    <property type="component" value="Unassembled WGS sequence"/>
</dbReference>
<protein>
    <submittedName>
        <fullName evidence="1">Uncharacterized protein</fullName>
    </submittedName>
</protein>
<keyword evidence="2" id="KW-1185">Reference proteome</keyword>
<evidence type="ECO:0000313" key="1">
    <source>
        <dbReference type="EMBL" id="KAJ2762532.1"/>
    </source>
</evidence>